<feature type="region of interest" description="Disordered" evidence="2">
    <location>
        <begin position="84"/>
        <end position="110"/>
    </location>
</feature>
<feature type="compositionally biased region" description="Low complexity" evidence="2">
    <location>
        <begin position="92"/>
        <end position="107"/>
    </location>
</feature>
<sequence length="577" mass="63739">MLTTTNPYRPTARRARSSSLTIVTAKAQAVVQTMKTVTRPRAASDPGPRPIPRFQRSLCPPRKSCLKSTPTAFEPYLPAGFEDDLVDEPELDSSLPSSEESSILSADSESDNEKLSRVSAFLVRVKLSLRRRARHVPAHNHDHTHPRASPSRQSLGHPRALIPQFSQPGYCTEPVVAFIDGEYDSEDHDVCGGGVRFVLPDDSHMKQGMDAGVLPVEVDDEDDEEDASWAALHAPTALLHSLHVGPRRLVPAGTTGSKIEQRHRRYASADAKTRLEEHGLPLANSGPTTAALLAYADAHWPSPPPEVTPAGWSTDWKQWDYLLTLFAYSPYYLRLPQIEMLVNVKYEVPGEVRPIMYHPTEETLVFIIEREASDDEGNSKAGDEEPVGGAEIYYLNCRTFDLFAFDPDHAPNIPVPEDIEELVTLIGTAPAPASESIPLVQLEPSPDGEAALKRILERDETVIPHLAADFLGYTPKATTPEQELADPDAIDETRRAKLAEAIQNAREYIRETEEELEKEAADVQMMRAKGQLPVTPGDEEQAYAHMRAALQEAKGKLKELEAVWEGKYGVSAPARQV</sequence>
<dbReference type="OrthoDB" id="3045818at2759"/>
<name>A0A8H6W4U7_MYCCL</name>
<feature type="region of interest" description="Disordered" evidence="2">
    <location>
        <begin position="36"/>
        <end position="62"/>
    </location>
</feature>
<protein>
    <submittedName>
        <fullName evidence="3">Uncharacterized protein</fullName>
    </submittedName>
</protein>
<dbReference type="AlphaFoldDB" id="A0A8H6W4U7"/>
<accession>A0A8H6W4U7</accession>
<proteinExistence type="predicted"/>
<evidence type="ECO:0000256" key="2">
    <source>
        <dbReference type="SAM" id="MobiDB-lite"/>
    </source>
</evidence>
<evidence type="ECO:0000313" key="3">
    <source>
        <dbReference type="EMBL" id="KAF7305804.1"/>
    </source>
</evidence>
<evidence type="ECO:0000313" key="4">
    <source>
        <dbReference type="Proteomes" id="UP000613580"/>
    </source>
</evidence>
<evidence type="ECO:0000256" key="1">
    <source>
        <dbReference type="SAM" id="Coils"/>
    </source>
</evidence>
<keyword evidence="4" id="KW-1185">Reference proteome</keyword>
<feature type="coiled-coil region" evidence="1">
    <location>
        <begin position="495"/>
        <end position="563"/>
    </location>
</feature>
<gene>
    <name evidence="3" type="ORF">HMN09_00734200</name>
</gene>
<dbReference type="EMBL" id="JACAZE010000009">
    <property type="protein sequence ID" value="KAF7305804.1"/>
    <property type="molecule type" value="Genomic_DNA"/>
</dbReference>
<keyword evidence="1" id="KW-0175">Coiled coil</keyword>
<organism evidence="3 4">
    <name type="scientific">Mycena chlorophos</name>
    <name type="common">Agaric fungus</name>
    <name type="synonym">Agaricus chlorophos</name>
    <dbReference type="NCBI Taxonomy" id="658473"/>
    <lineage>
        <taxon>Eukaryota</taxon>
        <taxon>Fungi</taxon>
        <taxon>Dikarya</taxon>
        <taxon>Basidiomycota</taxon>
        <taxon>Agaricomycotina</taxon>
        <taxon>Agaricomycetes</taxon>
        <taxon>Agaricomycetidae</taxon>
        <taxon>Agaricales</taxon>
        <taxon>Marasmiineae</taxon>
        <taxon>Mycenaceae</taxon>
        <taxon>Mycena</taxon>
    </lineage>
</organism>
<dbReference type="Proteomes" id="UP000613580">
    <property type="component" value="Unassembled WGS sequence"/>
</dbReference>
<reference evidence="3" key="1">
    <citation type="submission" date="2020-05" db="EMBL/GenBank/DDBJ databases">
        <title>Mycena genomes resolve the evolution of fungal bioluminescence.</title>
        <authorList>
            <person name="Tsai I.J."/>
        </authorList>
    </citation>
    <scope>NUCLEOTIDE SEQUENCE</scope>
    <source>
        <strain evidence="3">110903Hualien_Pintung</strain>
    </source>
</reference>
<comment type="caution">
    <text evidence="3">The sequence shown here is derived from an EMBL/GenBank/DDBJ whole genome shotgun (WGS) entry which is preliminary data.</text>
</comment>